<gene>
    <name evidence="2" type="ORF">CR513_21896</name>
</gene>
<dbReference type="AlphaFoldDB" id="A0A371GYF3"/>
<feature type="compositionally biased region" description="Basic and acidic residues" evidence="1">
    <location>
        <begin position="25"/>
        <end position="40"/>
    </location>
</feature>
<dbReference type="Proteomes" id="UP000257109">
    <property type="component" value="Unassembled WGS sequence"/>
</dbReference>
<comment type="caution">
    <text evidence="2">The sequence shown here is derived from an EMBL/GenBank/DDBJ whole genome shotgun (WGS) entry which is preliminary data.</text>
</comment>
<keyword evidence="3" id="KW-1185">Reference proteome</keyword>
<evidence type="ECO:0000313" key="2">
    <source>
        <dbReference type="EMBL" id="RDX95565.1"/>
    </source>
</evidence>
<name>A0A371GYF3_MUCPR</name>
<dbReference type="EMBL" id="QJKJ01004098">
    <property type="protein sequence ID" value="RDX95565.1"/>
    <property type="molecule type" value="Genomic_DNA"/>
</dbReference>
<feature type="compositionally biased region" description="Basic residues" evidence="1">
    <location>
        <begin position="78"/>
        <end position="88"/>
    </location>
</feature>
<evidence type="ECO:0000256" key="1">
    <source>
        <dbReference type="SAM" id="MobiDB-lite"/>
    </source>
</evidence>
<reference evidence="2" key="1">
    <citation type="submission" date="2018-05" db="EMBL/GenBank/DDBJ databases">
        <title>Draft genome of Mucuna pruriens seed.</title>
        <authorList>
            <person name="Nnadi N.E."/>
            <person name="Vos R."/>
            <person name="Hasami M.H."/>
            <person name="Devisetty U.K."/>
            <person name="Aguiy J.C."/>
        </authorList>
    </citation>
    <scope>NUCLEOTIDE SEQUENCE [LARGE SCALE GENOMIC DNA]</scope>
    <source>
        <strain evidence="2">JCA_2017</strain>
    </source>
</reference>
<evidence type="ECO:0000313" key="3">
    <source>
        <dbReference type="Proteomes" id="UP000257109"/>
    </source>
</evidence>
<protein>
    <submittedName>
        <fullName evidence="2">Uncharacterized protein</fullName>
    </submittedName>
</protein>
<feature type="non-terminal residue" evidence="2">
    <location>
        <position position="1"/>
    </location>
</feature>
<feature type="compositionally biased region" description="Polar residues" evidence="1">
    <location>
        <begin position="46"/>
        <end position="56"/>
    </location>
</feature>
<sequence>MDGVDLQYPDLKFIQLNRKFIGNLKPKEDSRPRGPGRDLLGKLADSATSQRKSTAYLTVVSRERLAETYMTQPTTQTKPKRTSVHPSP</sequence>
<feature type="region of interest" description="Disordered" evidence="1">
    <location>
        <begin position="24"/>
        <end position="88"/>
    </location>
</feature>
<accession>A0A371GYF3</accession>
<organism evidence="2 3">
    <name type="scientific">Mucuna pruriens</name>
    <name type="common">Velvet bean</name>
    <name type="synonym">Dolichos pruriens</name>
    <dbReference type="NCBI Taxonomy" id="157652"/>
    <lineage>
        <taxon>Eukaryota</taxon>
        <taxon>Viridiplantae</taxon>
        <taxon>Streptophyta</taxon>
        <taxon>Embryophyta</taxon>
        <taxon>Tracheophyta</taxon>
        <taxon>Spermatophyta</taxon>
        <taxon>Magnoliopsida</taxon>
        <taxon>eudicotyledons</taxon>
        <taxon>Gunneridae</taxon>
        <taxon>Pentapetalae</taxon>
        <taxon>rosids</taxon>
        <taxon>fabids</taxon>
        <taxon>Fabales</taxon>
        <taxon>Fabaceae</taxon>
        <taxon>Papilionoideae</taxon>
        <taxon>50 kb inversion clade</taxon>
        <taxon>NPAAA clade</taxon>
        <taxon>indigoferoid/millettioid clade</taxon>
        <taxon>Phaseoleae</taxon>
        <taxon>Mucuna</taxon>
    </lineage>
</organism>
<proteinExistence type="predicted"/>